<evidence type="ECO:0000313" key="1">
    <source>
        <dbReference type="EMBL" id="AEV51860.1"/>
    </source>
</evidence>
<evidence type="ECO:0000313" key="2">
    <source>
        <dbReference type="Proteomes" id="UP000005427"/>
    </source>
</evidence>
<dbReference type="KEGG" id="vg:11541333"/>
<dbReference type="Proteomes" id="UP000005427">
    <property type="component" value="Segment"/>
</dbReference>
<keyword evidence="2" id="KW-1185">Reference proteome</keyword>
<dbReference type="EMBL" id="JN116823">
    <property type="protein sequence ID" value="AEV51860.1"/>
    <property type="molecule type" value="Genomic_DNA"/>
</dbReference>
<name>G9FH31_9CAUD</name>
<proteinExistence type="predicted"/>
<sequence length="312" mass="33771">MATRTVVSGSDGAAMTVADFLANPLLIPTKLKKLLENQFIAEALFRNAGANTSGVFAYHEGDPSFLADDIDELAEFAEIAVSNASRGTPKVVFSTKRGKGVRVTLDMIRKNQIDDVNRQITALKNTFIRTNDRAAKSVLANVPSFPVSTAWDVTNSRPRRDIADAIFEISQAAPSVSDGGSDDEGYEFAADTIVMNPALMPILMDNDDLLKVYRGNIADKNIAYVGALPETIHNLNVIVSKAWPADRALILERGAIGFYGDARPLTFTELYPEGNGPNGGPRETWRSDATQERGMALDQPKAGLWLTGLVTP</sequence>
<reference evidence="1 2" key="1">
    <citation type="submission" date="2011-06" db="EMBL/GenBank/DDBJ databases">
        <title>Two lysogenic phages can combine to generate a single lytic phage.</title>
        <authorList>
            <person name="Petrovski S."/>
        </authorList>
    </citation>
    <scope>NUCLEOTIDE SEQUENCE [LARGE SCALE GENOMIC DNA]</scope>
</reference>
<protein>
    <submittedName>
        <fullName evidence="1">Putative main capsid protein</fullName>
    </submittedName>
</protein>
<accession>G9FH31</accession>
<dbReference type="OrthoDB" id="6833at10239"/>
<dbReference type="RefSeq" id="YP_005087050.1">
    <property type="nucleotide sequence ID" value="NC_016652.1"/>
</dbReference>
<dbReference type="Pfam" id="PF25209">
    <property type="entry name" value="Phage_capsid_4"/>
    <property type="match status" value="1"/>
</dbReference>
<dbReference type="GeneID" id="11541333"/>
<organism evidence="1 2">
    <name type="scientific">Rhodococcus phage REQ2</name>
    <dbReference type="NCBI Taxonomy" id="1109713"/>
    <lineage>
        <taxon>Viruses</taxon>
        <taxon>Duplodnaviria</taxon>
        <taxon>Heunggongvirae</taxon>
        <taxon>Uroviricota</taxon>
        <taxon>Caudoviricetes</taxon>
        <taxon>Caudoviricetes incertae sedis</taxon>
        <taxon>Melbournevirus</taxon>
        <taxon>Melbournevirus REQ2</taxon>
    </lineage>
</organism>